<accession>A0A392VGJ4</accession>
<evidence type="ECO:0000313" key="3">
    <source>
        <dbReference type="Proteomes" id="UP000265520"/>
    </source>
</evidence>
<reference evidence="2 3" key="1">
    <citation type="journal article" date="2018" name="Front. Plant Sci.">
        <title>Red Clover (Trifolium pratense) and Zigzag Clover (T. medium) - A Picture of Genomic Similarities and Differences.</title>
        <authorList>
            <person name="Dluhosova J."/>
            <person name="Istvanek J."/>
            <person name="Nedelnik J."/>
            <person name="Repkova J."/>
        </authorList>
    </citation>
    <scope>NUCLEOTIDE SEQUENCE [LARGE SCALE GENOMIC DNA]</scope>
    <source>
        <strain evidence="3">cv. 10/8</strain>
        <tissue evidence="2">Leaf</tissue>
    </source>
</reference>
<dbReference type="Proteomes" id="UP000265520">
    <property type="component" value="Unassembled WGS sequence"/>
</dbReference>
<name>A0A392VGJ4_9FABA</name>
<feature type="region of interest" description="Disordered" evidence="1">
    <location>
        <begin position="21"/>
        <end position="53"/>
    </location>
</feature>
<keyword evidence="3" id="KW-1185">Reference proteome</keyword>
<protein>
    <submittedName>
        <fullName evidence="2">Uncharacterized protein</fullName>
    </submittedName>
</protein>
<evidence type="ECO:0000313" key="2">
    <source>
        <dbReference type="EMBL" id="MCI86552.1"/>
    </source>
</evidence>
<proteinExistence type="predicted"/>
<organism evidence="2 3">
    <name type="scientific">Trifolium medium</name>
    <dbReference type="NCBI Taxonomy" id="97028"/>
    <lineage>
        <taxon>Eukaryota</taxon>
        <taxon>Viridiplantae</taxon>
        <taxon>Streptophyta</taxon>
        <taxon>Embryophyta</taxon>
        <taxon>Tracheophyta</taxon>
        <taxon>Spermatophyta</taxon>
        <taxon>Magnoliopsida</taxon>
        <taxon>eudicotyledons</taxon>
        <taxon>Gunneridae</taxon>
        <taxon>Pentapetalae</taxon>
        <taxon>rosids</taxon>
        <taxon>fabids</taxon>
        <taxon>Fabales</taxon>
        <taxon>Fabaceae</taxon>
        <taxon>Papilionoideae</taxon>
        <taxon>50 kb inversion clade</taxon>
        <taxon>NPAAA clade</taxon>
        <taxon>Hologalegina</taxon>
        <taxon>IRL clade</taxon>
        <taxon>Trifolieae</taxon>
        <taxon>Trifolium</taxon>
    </lineage>
</organism>
<evidence type="ECO:0000256" key="1">
    <source>
        <dbReference type="SAM" id="MobiDB-lite"/>
    </source>
</evidence>
<dbReference type="EMBL" id="LXQA011143803">
    <property type="protein sequence ID" value="MCI86552.1"/>
    <property type="molecule type" value="Genomic_DNA"/>
</dbReference>
<feature type="non-terminal residue" evidence="2">
    <location>
        <position position="53"/>
    </location>
</feature>
<sequence>MRALKEDDIIITRDDIAYASHVKRRQDSSDSEGDQPVSEDKDAVGTEGASVAQ</sequence>
<comment type="caution">
    <text evidence="2">The sequence shown here is derived from an EMBL/GenBank/DDBJ whole genome shotgun (WGS) entry which is preliminary data.</text>
</comment>
<dbReference type="AlphaFoldDB" id="A0A392VGJ4"/>